<keyword evidence="2" id="KW-0813">Transport</keyword>
<feature type="transmembrane region" description="Helical" evidence="6">
    <location>
        <begin position="338"/>
        <end position="359"/>
    </location>
</feature>
<evidence type="ECO:0000256" key="4">
    <source>
        <dbReference type="ARBA" id="ARBA00022989"/>
    </source>
</evidence>
<feature type="transmembrane region" description="Helical" evidence="6">
    <location>
        <begin position="263"/>
        <end position="282"/>
    </location>
</feature>
<feature type="transmembrane region" description="Helical" evidence="6">
    <location>
        <begin position="119"/>
        <end position="141"/>
    </location>
</feature>
<dbReference type="InterPro" id="IPR036259">
    <property type="entry name" value="MFS_trans_sf"/>
</dbReference>
<gene>
    <name evidence="8" type="ORF">F3087_23340</name>
</gene>
<dbReference type="PANTHER" id="PTHR42718">
    <property type="entry name" value="MAJOR FACILITATOR SUPERFAMILY MULTIDRUG TRANSPORTER MFSC"/>
    <property type="match status" value="1"/>
</dbReference>
<dbReference type="PROSITE" id="PS50850">
    <property type="entry name" value="MFS"/>
    <property type="match status" value="1"/>
</dbReference>
<reference evidence="8 9" key="1">
    <citation type="submission" date="2019-09" db="EMBL/GenBank/DDBJ databases">
        <authorList>
            <person name="Wang X."/>
        </authorList>
    </citation>
    <scope>NUCLEOTIDE SEQUENCE [LARGE SCALE GENOMIC DNA]</scope>
    <source>
        <strain evidence="8 9">CICC 11023</strain>
    </source>
</reference>
<feature type="transmembrane region" description="Helical" evidence="6">
    <location>
        <begin position="206"/>
        <end position="224"/>
    </location>
</feature>
<organism evidence="8 9">
    <name type="scientific">Nocardia colli</name>
    <dbReference type="NCBI Taxonomy" id="2545717"/>
    <lineage>
        <taxon>Bacteria</taxon>
        <taxon>Bacillati</taxon>
        <taxon>Actinomycetota</taxon>
        <taxon>Actinomycetes</taxon>
        <taxon>Mycobacteriales</taxon>
        <taxon>Nocardiaceae</taxon>
        <taxon>Nocardia</taxon>
    </lineage>
</organism>
<keyword evidence="5 6" id="KW-0472">Membrane</keyword>
<feature type="transmembrane region" description="Helical" evidence="6">
    <location>
        <begin position="366"/>
        <end position="387"/>
    </location>
</feature>
<keyword evidence="3 6" id="KW-0812">Transmembrane</keyword>
<feature type="transmembrane region" description="Helical" evidence="6">
    <location>
        <begin position="175"/>
        <end position="200"/>
    </location>
</feature>
<feature type="transmembrane region" description="Helical" evidence="6">
    <location>
        <begin position="303"/>
        <end position="326"/>
    </location>
</feature>
<feature type="transmembrane region" description="Helical" evidence="6">
    <location>
        <begin position="87"/>
        <end position="107"/>
    </location>
</feature>
<dbReference type="SUPFAM" id="SSF103473">
    <property type="entry name" value="MFS general substrate transporter"/>
    <property type="match status" value="1"/>
</dbReference>
<evidence type="ECO:0000313" key="9">
    <source>
        <dbReference type="Proteomes" id="UP000323876"/>
    </source>
</evidence>
<comment type="subcellular location">
    <subcellularLocation>
        <location evidence="1">Cell membrane</location>
        <topology evidence="1">Multi-pass membrane protein</topology>
    </subcellularLocation>
</comment>
<feature type="transmembrane region" description="Helical" evidence="6">
    <location>
        <begin position="47"/>
        <end position="67"/>
    </location>
</feature>
<dbReference type="OrthoDB" id="7375466at2"/>
<feature type="transmembrane region" description="Helical" evidence="6">
    <location>
        <begin position="457"/>
        <end position="478"/>
    </location>
</feature>
<feature type="transmembrane region" description="Helical" evidence="6">
    <location>
        <begin position="393"/>
        <end position="417"/>
    </location>
</feature>
<feature type="transmembrane region" description="Helical" evidence="6">
    <location>
        <begin position="429"/>
        <end position="451"/>
    </location>
</feature>
<dbReference type="InterPro" id="IPR011701">
    <property type="entry name" value="MFS"/>
</dbReference>
<accession>A0A5N0EBW9</accession>
<dbReference type="Proteomes" id="UP000323876">
    <property type="component" value="Unassembled WGS sequence"/>
</dbReference>
<name>A0A5N0EBW9_9NOCA</name>
<evidence type="ECO:0000256" key="5">
    <source>
        <dbReference type="ARBA" id="ARBA00023136"/>
    </source>
</evidence>
<sequence>MTSRYEPAPGAFIPRATSSGRESVALPIVVSARRCGRATPPPRAPSAWMLVALCLGGALVTFDNTVVTVGLPQLQERLGITAGLGPWIVDAYVLACTVLLLTGGALADRWGARRMYLNGTWLIAAGSALCAVADSAGLIIAGRVLQGVGAAAVMPGSLSLLKAGYADGRRRARALVIWTTVGSTAAVAGLVVSGVLVSAFGWRSLFWANLALALGTVILSRRCLRETLTVHNSLNLLSQTVFLAALTAFVAGVIQWGAVPDSAAGPVLIAVGVLLAIAFVAVERRYPNPALQLSLLRHPQARATAVVAFVVNFGFYGQLFLLAGFLQRVAGFSPWQTSLVITVEAAGAVLGAPCGSWIAQRSSTNAAMLTGLLVIAGALLFMAAGVWSHALWLVAGTSFLVGLGVDIAITSATAGLLRVAAAGHTGAASALLTMARQLGSVIGVAVLGVAGTAGTSAAGFCRALIIAALGCAGAALLVRRARGARPAPVRQPVHDLRKAQGAK</sequence>
<feature type="transmembrane region" description="Helical" evidence="6">
    <location>
        <begin position="147"/>
        <end position="163"/>
    </location>
</feature>
<dbReference type="EMBL" id="VXLC01000012">
    <property type="protein sequence ID" value="KAA8886423.1"/>
    <property type="molecule type" value="Genomic_DNA"/>
</dbReference>
<evidence type="ECO:0000256" key="6">
    <source>
        <dbReference type="SAM" id="Phobius"/>
    </source>
</evidence>
<keyword evidence="9" id="KW-1185">Reference proteome</keyword>
<evidence type="ECO:0000259" key="7">
    <source>
        <dbReference type="PROSITE" id="PS50850"/>
    </source>
</evidence>
<evidence type="ECO:0000256" key="1">
    <source>
        <dbReference type="ARBA" id="ARBA00004651"/>
    </source>
</evidence>
<comment type="caution">
    <text evidence="8">The sequence shown here is derived from an EMBL/GenBank/DDBJ whole genome shotgun (WGS) entry which is preliminary data.</text>
</comment>
<evidence type="ECO:0000256" key="2">
    <source>
        <dbReference type="ARBA" id="ARBA00022448"/>
    </source>
</evidence>
<dbReference type="AlphaFoldDB" id="A0A5N0EBW9"/>
<dbReference type="RefSeq" id="WP_150404169.1">
    <property type="nucleotide sequence ID" value="NZ_VXLC01000012.1"/>
</dbReference>
<protein>
    <submittedName>
        <fullName evidence="8">MFS transporter</fullName>
    </submittedName>
</protein>
<dbReference type="Gene3D" id="1.20.1720.10">
    <property type="entry name" value="Multidrug resistance protein D"/>
    <property type="match status" value="1"/>
</dbReference>
<dbReference type="PANTHER" id="PTHR42718:SF9">
    <property type="entry name" value="MAJOR FACILITATOR SUPERFAMILY MULTIDRUG TRANSPORTER MFSC"/>
    <property type="match status" value="1"/>
</dbReference>
<proteinExistence type="predicted"/>
<dbReference type="Gene3D" id="1.20.1250.20">
    <property type="entry name" value="MFS general substrate transporter like domains"/>
    <property type="match status" value="1"/>
</dbReference>
<dbReference type="CDD" id="cd17321">
    <property type="entry name" value="MFS_MMR_MDR_like"/>
    <property type="match status" value="1"/>
</dbReference>
<evidence type="ECO:0000256" key="3">
    <source>
        <dbReference type="ARBA" id="ARBA00022692"/>
    </source>
</evidence>
<dbReference type="Pfam" id="PF07690">
    <property type="entry name" value="MFS_1"/>
    <property type="match status" value="1"/>
</dbReference>
<dbReference type="GO" id="GO:0022857">
    <property type="term" value="F:transmembrane transporter activity"/>
    <property type="evidence" value="ECO:0007669"/>
    <property type="project" value="InterPro"/>
</dbReference>
<keyword evidence="4 6" id="KW-1133">Transmembrane helix</keyword>
<dbReference type="InterPro" id="IPR020846">
    <property type="entry name" value="MFS_dom"/>
</dbReference>
<feature type="transmembrane region" description="Helical" evidence="6">
    <location>
        <begin position="236"/>
        <end position="257"/>
    </location>
</feature>
<feature type="domain" description="Major facilitator superfamily (MFS) profile" evidence="7">
    <location>
        <begin position="49"/>
        <end position="482"/>
    </location>
</feature>
<dbReference type="GO" id="GO:0005886">
    <property type="term" value="C:plasma membrane"/>
    <property type="evidence" value="ECO:0007669"/>
    <property type="project" value="UniProtKB-SubCell"/>
</dbReference>
<evidence type="ECO:0000313" key="8">
    <source>
        <dbReference type="EMBL" id="KAA8886423.1"/>
    </source>
</evidence>